<keyword evidence="2" id="KW-1185">Reference proteome</keyword>
<dbReference type="Proteomes" id="UP001597183">
    <property type="component" value="Unassembled WGS sequence"/>
</dbReference>
<name>A0ABW4A176_9ACTN</name>
<gene>
    <name evidence="1" type="ORF">ACFQ5G_03625</name>
</gene>
<dbReference type="RefSeq" id="WP_378078215.1">
    <property type="nucleotide sequence ID" value="NZ_JBHTMK010000005.1"/>
</dbReference>
<evidence type="ECO:0000313" key="1">
    <source>
        <dbReference type="EMBL" id="MFD1364432.1"/>
    </source>
</evidence>
<organism evidence="1 2">
    <name type="scientific">Actinoplanes sichuanensis</name>
    <dbReference type="NCBI Taxonomy" id="512349"/>
    <lineage>
        <taxon>Bacteria</taxon>
        <taxon>Bacillati</taxon>
        <taxon>Actinomycetota</taxon>
        <taxon>Actinomycetes</taxon>
        <taxon>Micromonosporales</taxon>
        <taxon>Micromonosporaceae</taxon>
        <taxon>Actinoplanes</taxon>
    </lineage>
</organism>
<reference evidence="2" key="1">
    <citation type="journal article" date="2019" name="Int. J. Syst. Evol. Microbiol.">
        <title>The Global Catalogue of Microorganisms (GCM) 10K type strain sequencing project: providing services to taxonomists for standard genome sequencing and annotation.</title>
        <authorList>
            <consortium name="The Broad Institute Genomics Platform"/>
            <consortium name="The Broad Institute Genome Sequencing Center for Infectious Disease"/>
            <person name="Wu L."/>
            <person name="Ma J."/>
        </authorList>
    </citation>
    <scope>NUCLEOTIDE SEQUENCE [LARGE SCALE GENOMIC DNA]</scope>
    <source>
        <strain evidence="2">CCM 7526</strain>
    </source>
</reference>
<dbReference type="EMBL" id="JBHTMK010000005">
    <property type="protein sequence ID" value="MFD1364432.1"/>
    <property type="molecule type" value="Genomic_DNA"/>
</dbReference>
<accession>A0ABW4A176</accession>
<comment type="caution">
    <text evidence="1">The sequence shown here is derived from an EMBL/GenBank/DDBJ whole genome shotgun (WGS) entry which is preliminary data.</text>
</comment>
<sequence length="112" mass="12602">MERDKQRHEANRAALRERRQRLTPTVVRQISEQTGTRVWPLDGDPDYAMGVSILADGRVVAVICPVASRISEETAQWLTDVVVFVASERERQTVAARCRADQRIVVVADQSS</sequence>
<proteinExistence type="predicted"/>
<evidence type="ECO:0000313" key="2">
    <source>
        <dbReference type="Proteomes" id="UP001597183"/>
    </source>
</evidence>
<protein>
    <submittedName>
        <fullName evidence="1">Uncharacterized protein</fullName>
    </submittedName>
</protein>